<dbReference type="SUPFAM" id="SSF49354">
    <property type="entry name" value="PapD-like"/>
    <property type="match status" value="1"/>
</dbReference>
<dbReference type="PANTHER" id="PTHR30251">
    <property type="entry name" value="PILUS ASSEMBLY CHAPERONE"/>
    <property type="match status" value="1"/>
</dbReference>
<proteinExistence type="predicted"/>
<dbReference type="GO" id="GO:0030288">
    <property type="term" value="C:outer membrane-bounded periplasmic space"/>
    <property type="evidence" value="ECO:0007669"/>
    <property type="project" value="InterPro"/>
</dbReference>
<dbReference type="Proteomes" id="UP000479692">
    <property type="component" value="Unassembled WGS sequence"/>
</dbReference>
<protein>
    <submittedName>
        <fullName evidence="3">Fimbria/pilus periplasmic chaperone</fullName>
    </submittedName>
</protein>
<dbReference type="PANTHER" id="PTHR30251:SF4">
    <property type="entry name" value="SLR1668 PROTEIN"/>
    <property type="match status" value="1"/>
</dbReference>
<feature type="signal peptide" evidence="1">
    <location>
        <begin position="1"/>
        <end position="28"/>
    </location>
</feature>
<sequence length="252" mass="26304">MSCIRNRVRAAALTACGTLACFAGLAAAANFGLSNTRIALSASHSVETLVLTSQEARDVSFEVKVKRWTQKPDGAWELAPSQDLVVHPLIVKLPESGTARIRIGSLSPTVVAEQAYRIELNELPDPAAAAPGQIRMLTHVSMPVFVQPANAKPGLSMTVDRIDGGDAALVLRNIGTAYSAPAPAKLRVLDAKGKALHEGTVDSNYVLVGASLPLHAKIPASACARAATVEYTLGDAKPLVAQVSAGARRCAP</sequence>
<evidence type="ECO:0000313" key="3">
    <source>
        <dbReference type="EMBL" id="MUV14724.1"/>
    </source>
</evidence>
<keyword evidence="4" id="KW-1185">Reference proteome</keyword>
<evidence type="ECO:0000259" key="2">
    <source>
        <dbReference type="Pfam" id="PF00345"/>
    </source>
</evidence>
<dbReference type="InterPro" id="IPR008962">
    <property type="entry name" value="PapD-like_sf"/>
</dbReference>
<dbReference type="AlphaFoldDB" id="A0A7C9LM15"/>
<dbReference type="InterPro" id="IPR013783">
    <property type="entry name" value="Ig-like_fold"/>
</dbReference>
<dbReference type="InterPro" id="IPR016147">
    <property type="entry name" value="Pili_assmbl_chaperone_N"/>
</dbReference>
<dbReference type="GO" id="GO:0071555">
    <property type="term" value="P:cell wall organization"/>
    <property type="evidence" value="ECO:0007669"/>
    <property type="project" value="InterPro"/>
</dbReference>
<name>A0A7C9LM15_9GAMM</name>
<accession>A0A7C9LM15</accession>
<reference evidence="3 4" key="1">
    <citation type="submission" date="2019-12" db="EMBL/GenBank/DDBJ databases">
        <authorList>
            <person name="Xu J."/>
        </authorList>
    </citation>
    <scope>NUCLEOTIDE SEQUENCE [LARGE SCALE GENOMIC DNA]</scope>
    <source>
        <strain evidence="3 4">HX-5-24</strain>
    </source>
</reference>
<dbReference type="RefSeq" id="WP_156642076.1">
    <property type="nucleotide sequence ID" value="NZ_WOXT01000003.1"/>
</dbReference>
<dbReference type="EMBL" id="WOXT01000003">
    <property type="protein sequence ID" value="MUV14724.1"/>
    <property type="molecule type" value="Genomic_DNA"/>
</dbReference>
<evidence type="ECO:0000313" key="4">
    <source>
        <dbReference type="Proteomes" id="UP000479692"/>
    </source>
</evidence>
<keyword evidence="1" id="KW-0732">Signal</keyword>
<dbReference type="Gene3D" id="2.60.40.10">
    <property type="entry name" value="Immunoglobulins"/>
    <property type="match status" value="1"/>
</dbReference>
<comment type="caution">
    <text evidence="3">The sequence shown here is derived from an EMBL/GenBank/DDBJ whole genome shotgun (WGS) entry which is preliminary data.</text>
</comment>
<feature type="domain" description="Pili assembly chaperone N-terminal" evidence="2">
    <location>
        <begin position="32"/>
        <end position="150"/>
    </location>
</feature>
<evidence type="ECO:0000256" key="1">
    <source>
        <dbReference type="SAM" id="SignalP"/>
    </source>
</evidence>
<organism evidence="3 4">
    <name type="scientific">Noviluteimonas gilva</name>
    <dbReference type="NCBI Taxonomy" id="2682097"/>
    <lineage>
        <taxon>Bacteria</taxon>
        <taxon>Pseudomonadati</taxon>
        <taxon>Pseudomonadota</taxon>
        <taxon>Gammaproteobacteria</taxon>
        <taxon>Lysobacterales</taxon>
        <taxon>Lysobacteraceae</taxon>
        <taxon>Noviluteimonas</taxon>
    </lineage>
</organism>
<dbReference type="Pfam" id="PF00345">
    <property type="entry name" value="PapD_N"/>
    <property type="match status" value="1"/>
</dbReference>
<dbReference type="PROSITE" id="PS51257">
    <property type="entry name" value="PROKAR_LIPOPROTEIN"/>
    <property type="match status" value="1"/>
</dbReference>
<feature type="chain" id="PRO_5028981197" evidence="1">
    <location>
        <begin position="29"/>
        <end position="252"/>
    </location>
</feature>
<dbReference type="InterPro" id="IPR050643">
    <property type="entry name" value="Periplasmic_pilus_chap"/>
</dbReference>
<gene>
    <name evidence="3" type="ORF">GN331_10965</name>
</gene>